<feature type="chain" id="PRO_5005818137" evidence="1">
    <location>
        <begin position="22"/>
        <end position="236"/>
    </location>
</feature>
<gene>
    <name evidence="2" type="ORF">AM493_01630</name>
</gene>
<dbReference type="Proteomes" id="UP000037755">
    <property type="component" value="Unassembled WGS sequence"/>
</dbReference>
<reference evidence="2 3" key="1">
    <citation type="submission" date="2015-08" db="EMBL/GenBank/DDBJ databases">
        <title>Whole genome sequence of Flavobacterium akiainvivens IK-1T, from decaying Wikstroemia oahuensis, an endemic Hawaiian shrub.</title>
        <authorList>
            <person name="Wan X."/>
            <person name="Hou S."/>
            <person name="Saito J."/>
            <person name="Donachie S."/>
        </authorList>
    </citation>
    <scope>NUCLEOTIDE SEQUENCE [LARGE SCALE GENOMIC DNA]</scope>
    <source>
        <strain evidence="2 3">IK-1</strain>
    </source>
</reference>
<dbReference type="STRING" id="1202724.AM493_01630"/>
<dbReference type="EMBL" id="LIYD01000005">
    <property type="protein sequence ID" value="KOS04885.1"/>
    <property type="molecule type" value="Genomic_DNA"/>
</dbReference>
<protein>
    <submittedName>
        <fullName evidence="2">Uncharacterized protein</fullName>
    </submittedName>
</protein>
<organism evidence="2 3">
    <name type="scientific">Flavobacterium akiainvivens</name>
    <dbReference type="NCBI Taxonomy" id="1202724"/>
    <lineage>
        <taxon>Bacteria</taxon>
        <taxon>Pseudomonadati</taxon>
        <taxon>Bacteroidota</taxon>
        <taxon>Flavobacteriia</taxon>
        <taxon>Flavobacteriales</taxon>
        <taxon>Flavobacteriaceae</taxon>
        <taxon>Flavobacterium</taxon>
    </lineage>
</organism>
<sequence>MKLVYTLLLFCTAFCHGQDAAAYTFTPDSDTALSVTYKNQRIAQFGFEPIETSRADYAVRLSWYGTRIEAYRNLGQSWGFVTLIADEIEESRTERKFWMQFSLPPEVADEIISLTDGSGLESVPSQNKIKGWKDGFDGRTYIIETKNEGQYSFKTYWSPELQDVPEAKIINQYTELVRTLCNYKKIAGHFEALIPFFAYTIDGLTITARPTSEAVEKRQKYLEERQAILRQGQTKN</sequence>
<evidence type="ECO:0000313" key="2">
    <source>
        <dbReference type="EMBL" id="KOS04885.1"/>
    </source>
</evidence>
<feature type="signal peptide" evidence="1">
    <location>
        <begin position="1"/>
        <end position="21"/>
    </location>
</feature>
<keyword evidence="1" id="KW-0732">Signal</keyword>
<proteinExistence type="predicted"/>
<evidence type="ECO:0000256" key="1">
    <source>
        <dbReference type="SAM" id="SignalP"/>
    </source>
</evidence>
<evidence type="ECO:0000313" key="3">
    <source>
        <dbReference type="Proteomes" id="UP000037755"/>
    </source>
</evidence>
<dbReference type="PATRIC" id="fig|1202724.3.peg.331"/>
<name>A0A0M8M8S4_9FLAO</name>
<accession>A0A0M8M8S4</accession>
<dbReference type="RefSeq" id="WP_054405933.1">
    <property type="nucleotide sequence ID" value="NZ_FOYA01000004.1"/>
</dbReference>
<comment type="caution">
    <text evidence="2">The sequence shown here is derived from an EMBL/GenBank/DDBJ whole genome shotgun (WGS) entry which is preliminary data.</text>
</comment>
<dbReference type="OrthoDB" id="982108at2"/>
<dbReference type="AlphaFoldDB" id="A0A0M8M8S4"/>
<keyword evidence="3" id="KW-1185">Reference proteome</keyword>